<accession>A0A1C6RDB5</accession>
<evidence type="ECO:0000313" key="2">
    <source>
        <dbReference type="Proteomes" id="UP000198906"/>
    </source>
</evidence>
<dbReference type="EMBL" id="FMHU01000001">
    <property type="protein sequence ID" value="SCL15138.1"/>
    <property type="molecule type" value="Genomic_DNA"/>
</dbReference>
<dbReference type="Proteomes" id="UP000198906">
    <property type="component" value="Unassembled WGS sequence"/>
</dbReference>
<reference evidence="2" key="1">
    <citation type="submission" date="2016-06" db="EMBL/GenBank/DDBJ databases">
        <authorList>
            <person name="Varghese N."/>
        </authorList>
    </citation>
    <scope>NUCLEOTIDE SEQUENCE [LARGE SCALE GENOMIC DNA]</scope>
    <source>
        <strain evidence="2">DSM 46123</strain>
    </source>
</reference>
<sequence length="132" mass="13913">MLDPGMAEIITGAAGSLVAYSLNGQVDAVRGWVGKIFKAGSKEEQSLSLRSVESDAIALSRGQANEADVKARWAILLASHVAEHPEALQVINDLASRSSESGAMVIGVQRNEGSGIFIGRDMSGNIGEFDRK</sequence>
<protein>
    <submittedName>
        <fullName evidence="1">Uncharacterized protein</fullName>
    </submittedName>
</protein>
<evidence type="ECO:0000313" key="1">
    <source>
        <dbReference type="EMBL" id="SCL15138.1"/>
    </source>
</evidence>
<name>A0A1C6RDB5_9ACTN</name>
<proteinExistence type="predicted"/>
<dbReference type="AlphaFoldDB" id="A0A1C6RDB5"/>
<gene>
    <name evidence="1" type="ORF">GA0074694_1071</name>
</gene>
<organism evidence="1 2">
    <name type="scientific">Micromonospora inyonensis</name>
    <dbReference type="NCBI Taxonomy" id="47866"/>
    <lineage>
        <taxon>Bacteria</taxon>
        <taxon>Bacillati</taxon>
        <taxon>Actinomycetota</taxon>
        <taxon>Actinomycetes</taxon>
        <taxon>Micromonosporales</taxon>
        <taxon>Micromonosporaceae</taxon>
        <taxon>Micromonospora</taxon>
    </lineage>
</organism>
<keyword evidence="2" id="KW-1185">Reference proteome</keyword>